<feature type="compositionally biased region" description="Low complexity" evidence="1">
    <location>
        <begin position="396"/>
        <end position="410"/>
    </location>
</feature>
<feature type="compositionally biased region" description="Polar residues" evidence="1">
    <location>
        <begin position="681"/>
        <end position="701"/>
    </location>
</feature>
<protein>
    <recommendedName>
        <fullName evidence="2">Hpc2-related domain-containing protein</fullName>
    </recommendedName>
</protein>
<evidence type="ECO:0000259" key="2">
    <source>
        <dbReference type="Pfam" id="PF08729"/>
    </source>
</evidence>
<feature type="region of interest" description="Disordered" evidence="1">
    <location>
        <begin position="553"/>
        <end position="714"/>
    </location>
</feature>
<feature type="compositionally biased region" description="Low complexity" evidence="1">
    <location>
        <begin position="589"/>
        <end position="600"/>
    </location>
</feature>
<feature type="domain" description="Hpc2-related" evidence="2">
    <location>
        <begin position="514"/>
        <end position="553"/>
    </location>
</feature>
<evidence type="ECO:0000313" key="3">
    <source>
        <dbReference type="EMBL" id="WPH04133.1"/>
    </source>
</evidence>
<accession>A0AAQ3MBV6</accession>
<feature type="region of interest" description="Disordered" evidence="1">
    <location>
        <begin position="471"/>
        <end position="528"/>
    </location>
</feature>
<gene>
    <name evidence="3" type="ORF">R9X50_00701800</name>
</gene>
<feature type="region of interest" description="Disordered" evidence="1">
    <location>
        <begin position="1"/>
        <end position="426"/>
    </location>
</feature>
<feature type="compositionally biased region" description="Polar residues" evidence="1">
    <location>
        <begin position="647"/>
        <end position="657"/>
    </location>
</feature>
<dbReference type="EMBL" id="CP138591">
    <property type="protein sequence ID" value="WPH04133.1"/>
    <property type="molecule type" value="Genomic_DNA"/>
</dbReference>
<feature type="compositionally biased region" description="Low complexity" evidence="1">
    <location>
        <begin position="22"/>
        <end position="32"/>
    </location>
</feature>
<feature type="compositionally biased region" description="Polar residues" evidence="1">
    <location>
        <begin position="262"/>
        <end position="277"/>
    </location>
</feature>
<feature type="compositionally biased region" description="Low complexity" evidence="1">
    <location>
        <begin position="83"/>
        <end position="98"/>
    </location>
</feature>
<feature type="compositionally biased region" description="Low complexity" evidence="1">
    <location>
        <begin position="658"/>
        <end position="680"/>
    </location>
</feature>
<feature type="compositionally biased region" description="Basic and acidic residues" evidence="1">
    <location>
        <begin position="109"/>
        <end position="140"/>
    </location>
</feature>
<feature type="compositionally biased region" description="Polar residues" evidence="1">
    <location>
        <begin position="220"/>
        <end position="234"/>
    </location>
</feature>
<keyword evidence="4" id="KW-1185">Reference proteome</keyword>
<evidence type="ECO:0000256" key="1">
    <source>
        <dbReference type="SAM" id="MobiDB-lite"/>
    </source>
</evidence>
<dbReference type="Pfam" id="PF08729">
    <property type="entry name" value="HUN"/>
    <property type="match status" value="1"/>
</dbReference>
<dbReference type="InterPro" id="IPR014840">
    <property type="entry name" value="HRD"/>
</dbReference>
<dbReference type="Proteomes" id="UP001303373">
    <property type="component" value="Chromosome 12"/>
</dbReference>
<proteinExistence type="predicted"/>
<dbReference type="AlphaFoldDB" id="A0AAQ3MBV6"/>
<reference evidence="3 4" key="1">
    <citation type="submission" date="2023-11" db="EMBL/GenBank/DDBJ databases">
        <title>An acidophilic fungus is an integral part of prey digestion in a carnivorous sundew plant.</title>
        <authorList>
            <person name="Tsai I.J."/>
        </authorList>
    </citation>
    <scope>NUCLEOTIDE SEQUENCE [LARGE SCALE GENOMIC DNA]</scope>
    <source>
        <strain evidence="3">169a</strain>
    </source>
</reference>
<feature type="compositionally biased region" description="Acidic residues" evidence="1">
    <location>
        <begin position="473"/>
        <end position="499"/>
    </location>
</feature>
<feature type="compositionally biased region" description="Low complexity" evidence="1">
    <location>
        <begin position="371"/>
        <end position="383"/>
    </location>
</feature>
<name>A0AAQ3MBV6_9PEZI</name>
<organism evidence="3 4">
    <name type="scientific">Acrodontium crateriforme</name>
    <dbReference type="NCBI Taxonomy" id="150365"/>
    <lineage>
        <taxon>Eukaryota</taxon>
        <taxon>Fungi</taxon>
        <taxon>Dikarya</taxon>
        <taxon>Ascomycota</taxon>
        <taxon>Pezizomycotina</taxon>
        <taxon>Dothideomycetes</taxon>
        <taxon>Dothideomycetidae</taxon>
        <taxon>Mycosphaerellales</taxon>
        <taxon>Teratosphaeriaceae</taxon>
        <taxon>Acrodontium</taxon>
    </lineage>
</organism>
<sequence>MPLAFGSPGLMTAATAPDDARSTLSSSSISSPPASPQNVSDEIRVATRLTPKLPNSATSTPQPAPAVNGLVDTHASAPATPFNTSTSNYSSAANGANSDKPKRQRKKKDAVDADGKPVDDATKLPKEKKPRKPREPKDKSATAANATGPRKKQKIEATKPEPDVPVNARQPTIMEMVNSFAGPPPKPAANDTNKPNIVPRPPPVPNPSDSINKALGLPPSSKSATPRPASSGQNYDPIRGYDPVRSASMETSQTRPAHLLNPSISAHLNRASASPSIASLIDPPSIAKTSAPVNTYPAQSTLLQPHVQSQPRSPAQSKSTPVTTNLSPQQLSPPVAKSNLAPPVATLDGTMDIDMSCDAPKPPVSVKEQSKTSSPAPTPKAARPTPPPAPKGTGSGLLSSSSLFGGPSTSDTTERKGVNIDIHIPLNPKGGNTINMAQEIAKKYGRDAINPRAAAHRARLLEVAAAANKIDGGDDEMSLDDLSDMDDSNVEMGGMDDEANTATAGEDGKPKKPRKKKQEEYDKDDDFIDDTELAWQEHAAVAKDGFFVYSGPLVPVGTDAQIESSSSAPTSGRGRGRGRGRGSRGGAAGATHATVAAAAAKDPNAPPTAGRGRGRGRGGPGIPRKPRATKAEKEKAAAAAAAAAASNGPSITTTATNSTVPPSAPVASSPAPKPTSVPVSNTTPGMLNGNSTATNHSTPQATYPPPQMMGTTTA</sequence>
<feature type="compositionally biased region" description="Polar residues" evidence="1">
    <location>
        <begin position="287"/>
        <end position="332"/>
    </location>
</feature>
<evidence type="ECO:0000313" key="4">
    <source>
        <dbReference type="Proteomes" id="UP001303373"/>
    </source>
</evidence>